<feature type="region of interest" description="Disordered" evidence="1">
    <location>
        <begin position="1"/>
        <end position="49"/>
    </location>
</feature>
<sequence>MQTTSQIEEPSHLEFDIGAEDQPIVQSSQHPEWFSRQQKPPSPDRDWNKTVPAVHESIQLWISELAKQSDSRSSFNELMDNPLDFSNFLINRLKVDTFTLELLAGPTYELMKGSCKSLVELEYHLEEVFK</sequence>
<protein>
    <submittedName>
        <fullName evidence="2">Uncharacterized protein</fullName>
    </submittedName>
</protein>
<feature type="non-terminal residue" evidence="2">
    <location>
        <position position="130"/>
    </location>
</feature>
<organism evidence="2">
    <name type="scientific">Tanacetum cinerariifolium</name>
    <name type="common">Dalmatian daisy</name>
    <name type="synonym">Chrysanthemum cinerariifolium</name>
    <dbReference type="NCBI Taxonomy" id="118510"/>
    <lineage>
        <taxon>Eukaryota</taxon>
        <taxon>Viridiplantae</taxon>
        <taxon>Streptophyta</taxon>
        <taxon>Embryophyta</taxon>
        <taxon>Tracheophyta</taxon>
        <taxon>Spermatophyta</taxon>
        <taxon>Magnoliopsida</taxon>
        <taxon>eudicotyledons</taxon>
        <taxon>Gunneridae</taxon>
        <taxon>Pentapetalae</taxon>
        <taxon>asterids</taxon>
        <taxon>campanulids</taxon>
        <taxon>Asterales</taxon>
        <taxon>Asteraceae</taxon>
        <taxon>Asteroideae</taxon>
        <taxon>Anthemideae</taxon>
        <taxon>Anthemidinae</taxon>
        <taxon>Tanacetum</taxon>
    </lineage>
</organism>
<accession>A0A699VTR0</accession>
<proteinExistence type="predicted"/>
<name>A0A699VTR0_TANCI</name>
<comment type="caution">
    <text evidence="2">The sequence shown here is derived from an EMBL/GenBank/DDBJ whole genome shotgun (WGS) entry which is preliminary data.</text>
</comment>
<dbReference type="EMBL" id="BKCJ011489949">
    <property type="protein sequence ID" value="GFD37729.1"/>
    <property type="molecule type" value="Genomic_DNA"/>
</dbReference>
<dbReference type="AlphaFoldDB" id="A0A699VTR0"/>
<evidence type="ECO:0000313" key="2">
    <source>
        <dbReference type="EMBL" id="GFD37729.1"/>
    </source>
</evidence>
<evidence type="ECO:0000256" key="1">
    <source>
        <dbReference type="SAM" id="MobiDB-lite"/>
    </source>
</evidence>
<gene>
    <name evidence="2" type="ORF">Tci_909698</name>
</gene>
<feature type="compositionally biased region" description="Polar residues" evidence="1">
    <location>
        <begin position="24"/>
        <end position="39"/>
    </location>
</feature>
<reference evidence="2" key="1">
    <citation type="journal article" date="2019" name="Sci. Rep.">
        <title>Draft genome of Tanacetum cinerariifolium, the natural source of mosquito coil.</title>
        <authorList>
            <person name="Yamashiro T."/>
            <person name="Shiraishi A."/>
            <person name="Satake H."/>
            <person name="Nakayama K."/>
        </authorList>
    </citation>
    <scope>NUCLEOTIDE SEQUENCE</scope>
</reference>